<protein>
    <submittedName>
        <fullName evidence="2">Uncharacterized protein</fullName>
    </submittedName>
</protein>
<name>A0A0S7BIP4_9CHLR</name>
<proteinExistence type="predicted"/>
<reference evidence="2" key="1">
    <citation type="journal article" date="2015" name="Genome Announc.">
        <title>Draft Genome Sequence of Anaerolineae Strain TC1, a Novel Isolate from a Methanogenic Wastewater Treatment System.</title>
        <authorList>
            <person name="Matsuura N."/>
            <person name="Tourlousse D.M."/>
            <person name="Sun L."/>
            <person name="Toyonaga M."/>
            <person name="Kuroda K."/>
            <person name="Ohashi A."/>
            <person name="Cruz R."/>
            <person name="Yamaguchi T."/>
            <person name="Sekiguchi Y."/>
        </authorList>
    </citation>
    <scope>NUCLEOTIDE SEQUENCE [LARGE SCALE GENOMIC DNA]</scope>
    <source>
        <strain evidence="2">TC1</strain>
    </source>
</reference>
<dbReference type="AlphaFoldDB" id="A0A0S7BIP4"/>
<keyword evidence="3" id="KW-1185">Reference proteome</keyword>
<evidence type="ECO:0000313" key="3">
    <source>
        <dbReference type="Proteomes" id="UP000053370"/>
    </source>
</evidence>
<gene>
    <name evidence="2" type="ORF">ATC1_13188</name>
</gene>
<sequence>MNKSRSVKSSLFLMELIIAIFFFALCAAISLRIFALAYTMNQSSRNLDQAVYKAESIAEIYKSTGGNLAETAVIYGGSGVVTDTLLRISFDKDWKPVLQGKDVSFELELAIDEVPFLKSGWITLIKKDGEVIFRLPVKIASGGVQHGR</sequence>
<dbReference type="STRING" id="1678840.ATC1_13188"/>
<organism evidence="2">
    <name type="scientific">Flexilinea flocculi</name>
    <dbReference type="NCBI Taxonomy" id="1678840"/>
    <lineage>
        <taxon>Bacteria</taxon>
        <taxon>Bacillati</taxon>
        <taxon>Chloroflexota</taxon>
        <taxon>Anaerolineae</taxon>
        <taxon>Anaerolineales</taxon>
        <taxon>Anaerolineaceae</taxon>
        <taxon>Flexilinea</taxon>
    </lineage>
</organism>
<dbReference type="Proteomes" id="UP000053370">
    <property type="component" value="Unassembled WGS sequence"/>
</dbReference>
<accession>A0A0S7BIP4</accession>
<dbReference type="EMBL" id="DF968181">
    <property type="protein sequence ID" value="GAP40221.1"/>
    <property type="molecule type" value="Genomic_DNA"/>
</dbReference>
<evidence type="ECO:0000313" key="2">
    <source>
        <dbReference type="EMBL" id="GAP40221.1"/>
    </source>
</evidence>
<keyword evidence="1" id="KW-1133">Transmembrane helix</keyword>
<evidence type="ECO:0000256" key="1">
    <source>
        <dbReference type="SAM" id="Phobius"/>
    </source>
</evidence>
<feature type="transmembrane region" description="Helical" evidence="1">
    <location>
        <begin position="12"/>
        <end position="38"/>
    </location>
</feature>
<dbReference type="RefSeq" id="WP_062279324.1">
    <property type="nucleotide sequence ID" value="NZ_DF968181.1"/>
</dbReference>
<keyword evidence="1" id="KW-0472">Membrane</keyword>
<keyword evidence="1" id="KW-0812">Transmembrane</keyword>